<dbReference type="PROSITE" id="PS50850">
    <property type="entry name" value="MFS"/>
    <property type="match status" value="1"/>
</dbReference>
<gene>
    <name evidence="4" type="ORF">L0665_04990</name>
</gene>
<feature type="domain" description="Major facilitator superfamily (MFS) profile" evidence="3">
    <location>
        <begin position="6"/>
        <end position="402"/>
    </location>
</feature>
<dbReference type="GO" id="GO:0005886">
    <property type="term" value="C:plasma membrane"/>
    <property type="evidence" value="ECO:0007669"/>
    <property type="project" value="TreeGrafter"/>
</dbReference>
<dbReference type="CDD" id="cd17478">
    <property type="entry name" value="MFS_FsR"/>
    <property type="match status" value="1"/>
</dbReference>
<reference evidence="4" key="1">
    <citation type="submission" date="2022-01" db="EMBL/GenBank/DDBJ databases">
        <title>Draft genome of Methanogenium marinum DSM 15558.</title>
        <authorList>
            <person name="Chen S.-C."/>
            <person name="You Y.-T."/>
        </authorList>
    </citation>
    <scope>NUCLEOTIDE SEQUENCE</scope>
    <source>
        <strain evidence="4">DSM 15558</strain>
    </source>
</reference>
<dbReference type="Gene3D" id="1.20.1250.20">
    <property type="entry name" value="MFS general substrate transporter like domains"/>
    <property type="match status" value="2"/>
</dbReference>
<dbReference type="Proteomes" id="UP001143747">
    <property type="component" value="Unassembled WGS sequence"/>
</dbReference>
<feature type="transmembrane region" description="Helical" evidence="2">
    <location>
        <begin position="292"/>
        <end position="308"/>
    </location>
</feature>
<feature type="transmembrane region" description="Helical" evidence="2">
    <location>
        <begin position="155"/>
        <end position="179"/>
    </location>
</feature>
<dbReference type="SUPFAM" id="SSF103473">
    <property type="entry name" value="MFS general substrate transporter"/>
    <property type="match status" value="1"/>
</dbReference>
<keyword evidence="2" id="KW-0472">Membrane</keyword>
<feature type="transmembrane region" description="Helical" evidence="2">
    <location>
        <begin position="226"/>
        <end position="247"/>
    </location>
</feature>
<organism evidence="4 5">
    <name type="scientific">Methanogenium marinum</name>
    <dbReference type="NCBI Taxonomy" id="348610"/>
    <lineage>
        <taxon>Archaea</taxon>
        <taxon>Methanobacteriati</taxon>
        <taxon>Methanobacteriota</taxon>
        <taxon>Stenosarchaea group</taxon>
        <taxon>Methanomicrobia</taxon>
        <taxon>Methanomicrobiales</taxon>
        <taxon>Methanomicrobiaceae</taxon>
        <taxon>Methanogenium</taxon>
    </lineage>
</organism>
<dbReference type="AlphaFoldDB" id="A0A9Q4KSU8"/>
<feature type="region of interest" description="Disordered" evidence="1">
    <location>
        <begin position="193"/>
        <end position="214"/>
    </location>
</feature>
<feature type="transmembrane region" description="Helical" evidence="2">
    <location>
        <begin position="35"/>
        <end position="52"/>
    </location>
</feature>
<feature type="transmembrane region" description="Helical" evidence="2">
    <location>
        <begin position="130"/>
        <end position="149"/>
    </location>
</feature>
<dbReference type="PANTHER" id="PTHR43129:SF1">
    <property type="entry name" value="FOSMIDOMYCIN RESISTANCE PROTEIN"/>
    <property type="match status" value="1"/>
</dbReference>
<evidence type="ECO:0000256" key="2">
    <source>
        <dbReference type="SAM" id="Phobius"/>
    </source>
</evidence>
<feature type="transmembrane region" description="Helical" evidence="2">
    <location>
        <begin position="73"/>
        <end position="91"/>
    </location>
</feature>
<dbReference type="RefSeq" id="WP_274924605.1">
    <property type="nucleotide sequence ID" value="NZ_JAKELO010000002.1"/>
</dbReference>
<accession>A0A9Q4KSU8</accession>
<evidence type="ECO:0000313" key="4">
    <source>
        <dbReference type="EMBL" id="MDE4907964.1"/>
    </source>
</evidence>
<dbReference type="InterPro" id="IPR011701">
    <property type="entry name" value="MFS"/>
</dbReference>
<name>A0A9Q4KSU8_9EURY</name>
<feature type="transmembrane region" description="Helical" evidence="2">
    <location>
        <begin position="259"/>
        <end position="280"/>
    </location>
</feature>
<evidence type="ECO:0000313" key="5">
    <source>
        <dbReference type="Proteomes" id="UP001143747"/>
    </source>
</evidence>
<keyword evidence="5" id="KW-1185">Reference proteome</keyword>
<sequence>MTNLRPILGLSAAHAVTDIYSPVLSAILPLLILEYGYSYFLAGLIVTVWNLTSSFTQPLFGWMSDRRGFGVPVKYTILICAFFISCIGLISNYWLTLLFAACAAIGHALFHPSALSLVSRLASGPKRGRLTSFFVVGGNIGFAIGPLVAGVLVTLWGLSGLIVMIIPGICMAVILHIIIPKGSYAQPAQSASKPSVSSSVPESVPVPSSSTSAAPVESGFQKYRGISILITGSAFRAWGIFGSVAFLPTYLSMVRGFDLAMANIIVSVLLVAGVVGQIIIGTLSDTYGRKELVLLFTLLAIPFFIATFTLSGPLSLICLVLFGFCLWSTFSTTVTMSHEMMPGSPGLVSGLMLGLAVGAGGMGVAVSGYLADMVGLTTAMLLITIPIAVSLIFFVCVPYPWKHTWKNRETV</sequence>
<keyword evidence="2" id="KW-0812">Transmembrane</keyword>
<dbReference type="PANTHER" id="PTHR43129">
    <property type="entry name" value="FOSMIDOMYCIN RESISTANCE PROTEIN"/>
    <property type="match status" value="1"/>
</dbReference>
<dbReference type="GO" id="GO:0022857">
    <property type="term" value="F:transmembrane transporter activity"/>
    <property type="evidence" value="ECO:0007669"/>
    <property type="project" value="InterPro"/>
</dbReference>
<comment type="caution">
    <text evidence="4">The sequence shown here is derived from an EMBL/GenBank/DDBJ whole genome shotgun (WGS) entry which is preliminary data.</text>
</comment>
<dbReference type="InterPro" id="IPR036259">
    <property type="entry name" value="MFS_trans_sf"/>
</dbReference>
<evidence type="ECO:0000259" key="3">
    <source>
        <dbReference type="PROSITE" id="PS50850"/>
    </source>
</evidence>
<dbReference type="EMBL" id="JAKELO010000002">
    <property type="protein sequence ID" value="MDE4907964.1"/>
    <property type="molecule type" value="Genomic_DNA"/>
</dbReference>
<feature type="transmembrane region" description="Helical" evidence="2">
    <location>
        <begin position="347"/>
        <end position="370"/>
    </location>
</feature>
<dbReference type="Pfam" id="PF07690">
    <property type="entry name" value="MFS_1"/>
    <property type="match status" value="1"/>
</dbReference>
<proteinExistence type="predicted"/>
<evidence type="ECO:0000256" key="1">
    <source>
        <dbReference type="SAM" id="MobiDB-lite"/>
    </source>
</evidence>
<feature type="transmembrane region" description="Helical" evidence="2">
    <location>
        <begin position="376"/>
        <end position="399"/>
    </location>
</feature>
<keyword evidence="2" id="KW-1133">Transmembrane helix</keyword>
<dbReference type="InterPro" id="IPR020846">
    <property type="entry name" value="MFS_dom"/>
</dbReference>
<feature type="transmembrane region" description="Helical" evidence="2">
    <location>
        <begin position="97"/>
        <end position="118"/>
    </location>
</feature>
<protein>
    <submittedName>
        <fullName evidence="4">MFS transporter</fullName>
    </submittedName>
</protein>